<proteinExistence type="predicted"/>
<dbReference type="EMBL" id="SPQT01000002">
    <property type="protein sequence ID" value="TFV49640.1"/>
    <property type="molecule type" value="Genomic_DNA"/>
</dbReference>
<evidence type="ECO:0000313" key="1">
    <source>
        <dbReference type="EMBL" id="TFV49640.1"/>
    </source>
</evidence>
<dbReference type="Proteomes" id="UP000297966">
    <property type="component" value="Unassembled WGS sequence"/>
</dbReference>
<gene>
    <name evidence="1" type="ORF">E4K65_05415</name>
</gene>
<keyword evidence="2" id="KW-1185">Reference proteome</keyword>
<protein>
    <submittedName>
        <fullName evidence="1">Uncharacterized protein</fullName>
    </submittedName>
</protein>
<reference evidence="1 2" key="1">
    <citation type="submission" date="2019-03" db="EMBL/GenBank/DDBJ databases">
        <title>Bradyrhizobium diversity isolated from nodules of Chamaecrista fasciculata.</title>
        <authorList>
            <person name="Klepa M.S."/>
            <person name="Urquiaga M.O."/>
            <person name="Hungria M."/>
            <person name="Delamuta J.R."/>
        </authorList>
    </citation>
    <scope>NUCLEOTIDE SEQUENCE [LARGE SCALE GENOMIC DNA]</scope>
    <source>
        <strain evidence="1 2">CNPSo 3448</strain>
    </source>
</reference>
<dbReference type="OrthoDB" id="9794260at2"/>
<organism evidence="1 2">
    <name type="scientific">Bradyrhizobium niftali</name>
    <dbReference type="NCBI Taxonomy" id="2560055"/>
    <lineage>
        <taxon>Bacteria</taxon>
        <taxon>Pseudomonadati</taxon>
        <taxon>Pseudomonadota</taxon>
        <taxon>Alphaproteobacteria</taxon>
        <taxon>Hyphomicrobiales</taxon>
        <taxon>Nitrobacteraceae</taxon>
        <taxon>Bradyrhizobium</taxon>
    </lineage>
</organism>
<sequence length="81" mass="9472">MAHNQHELLVQELEREILDYLARNPVAAEHRDAIFQFWIMRERFARGLSALDDALASLVRRGELERVDLPDGEAIYRAARR</sequence>
<comment type="caution">
    <text evidence="1">The sequence shown here is derived from an EMBL/GenBank/DDBJ whole genome shotgun (WGS) entry which is preliminary data.</text>
</comment>
<name>A0A4Y9M3B9_9BRAD</name>
<dbReference type="RefSeq" id="WP_135173287.1">
    <property type="nucleotide sequence ID" value="NZ_SPQT01000002.1"/>
</dbReference>
<accession>A0A4Y9M3B9</accession>
<evidence type="ECO:0000313" key="2">
    <source>
        <dbReference type="Proteomes" id="UP000297966"/>
    </source>
</evidence>
<dbReference type="AlphaFoldDB" id="A0A4Y9M3B9"/>